<dbReference type="EMBL" id="QVFU01000051">
    <property type="protein sequence ID" value="RFS43622.1"/>
    <property type="molecule type" value="Genomic_DNA"/>
</dbReference>
<dbReference type="InterPro" id="IPR029056">
    <property type="entry name" value="Ribokinase-like"/>
</dbReference>
<protein>
    <recommendedName>
        <fullName evidence="4">Carbohydrate kinase PfkB domain-containing protein</fullName>
    </recommendedName>
</protein>
<dbReference type="InterPro" id="IPR011611">
    <property type="entry name" value="PfkB_dom"/>
</dbReference>
<dbReference type="GO" id="GO:0016301">
    <property type="term" value="F:kinase activity"/>
    <property type="evidence" value="ECO:0007669"/>
    <property type="project" value="UniProtKB-KW"/>
</dbReference>
<dbReference type="Proteomes" id="UP000262621">
    <property type="component" value="Unassembled WGS sequence"/>
</dbReference>
<dbReference type="PANTHER" id="PTHR43320:SF1">
    <property type="entry name" value="OS01G0105900 PROTEIN"/>
    <property type="match status" value="1"/>
</dbReference>
<gene>
    <name evidence="5" type="ORF">D0Q02_26775</name>
</gene>
<name>A0A372FS65_9ACTN</name>
<evidence type="ECO:0000259" key="4">
    <source>
        <dbReference type="Pfam" id="PF00294"/>
    </source>
</evidence>
<sequence>MADRLLNLACVSYLATAQVLHVRAYPRANGGAVVDAIAASVAGDGPLTAVTAARTGLTVALVTNRIGDDPAGHHLLAALNTANVRHTLHPDPNVRTPHLTVIADEADTRTWFAALHHAYDDLHQADLTPIAQANIGYVDCYQVLTHHAARAITAADGTGLVLNLGGDPLTDVIAEAATSARVLAVQTSLDESADADAEDLATHLYDQVRPDAAVVTLGQLGAVARTRHRLHRASAPPGPVTHTHGAGAAFSAGYIHALLHGGDADAALRAGCQAGTAHCATSAALVPHHLPLQRPAPV</sequence>
<keyword evidence="2" id="KW-0808">Transferase</keyword>
<evidence type="ECO:0000313" key="5">
    <source>
        <dbReference type="EMBL" id="RFS43622.1"/>
    </source>
</evidence>
<dbReference type="InterPro" id="IPR052700">
    <property type="entry name" value="Carb_kinase_PfkB-like"/>
</dbReference>
<accession>A0A372FS65</accession>
<comment type="caution">
    <text evidence="5">The sequence shown here is derived from an EMBL/GenBank/DDBJ whole genome shotgun (WGS) entry which is preliminary data.</text>
</comment>
<keyword evidence="3" id="KW-0418">Kinase</keyword>
<dbReference type="PANTHER" id="PTHR43320">
    <property type="entry name" value="SUGAR KINASE"/>
    <property type="match status" value="1"/>
</dbReference>
<proteinExistence type="inferred from homology"/>
<dbReference type="RefSeq" id="WP_117230761.1">
    <property type="nucleotide sequence ID" value="NZ_CP061725.1"/>
</dbReference>
<feature type="domain" description="Carbohydrate kinase PfkB" evidence="4">
    <location>
        <begin position="34"/>
        <end position="281"/>
    </location>
</feature>
<dbReference type="Pfam" id="PF00294">
    <property type="entry name" value="PfkB"/>
    <property type="match status" value="1"/>
</dbReference>
<evidence type="ECO:0000313" key="6">
    <source>
        <dbReference type="Proteomes" id="UP000262621"/>
    </source>
</evidence>
<dbReference type="AlphaFoldDB" id="A0A372FS65"/>
<comment type="similarity">
    <text evidence="1">Belongs to the carbohydrate kinase PfkB family.</text>
</comment>
<keyword evidence="6" id="KW-1185">Reference proteome</keyword>
<evidence type="ECO:0000256" key="1">
    <source>
        <dbReference type="ARBA" id="ARBA00010688"/>
    </source>
</evidence>
<reference evidence="5 6" key="1">
    <citation type="submission" date="2018-08" db="EMBL/GenBank/DDBJ databases">
        <title>Verrucosispora craniellae sp. nov., isolated from a marine sponge in the South China Sea.</title>
        <authorList>
            <person name="Li L."/>
            <person name="Lin H.W."/>
        </authorList>
    </citation>
    <scope>NUCLEOTIDE SEQUENCE [LARGE SCALE GENOMIC DNA]</scope>
    <source>
        <strain evidence="5 6">LHW63014</strain>
    </source>
</reference>
<evidence type="ECO:0000256" key="2">
    <source>
        <dbReference type="ARBA" id="ARBA00022679"/>
    </source>
</evidence>
<dbReference type="SUPFAM" id="SSF53613">
    <property type="entry name" value="Ribokinase-like"/>
    <property type="match status" value="1"/>
</dbReference>
<dbReference type="OrthoDB" id="4531440at2"/>
<evidence type="ECO:0000256" key="3">
    <source>
        <dbReference type="ARBA" id="ARBA00022777"/>
    </source>
</evidence>
<organism evidence="5 6">
    <name type="scientific">Micromonospora craniellae</name>
    <dbReference type="NCBI Taxonomy" id="2294034"/>
    <lineage>
        <taxon>Bacteria</taxon>
        <taxon>Bacillati</taxon>
        <taxon>Actinomycetota</taxon>
        <taxon>Actinomycetes</taxon>
        <taxon>Micromonosporales</taxon>
        <taxon>Micromonosporaceae</taxon>
        <taxon>Micromonospora</taxon>
    </lineage>
</organism>
<dbReference type="Gene3D" id="3.40.1190.20">
    <property type="match status" value="1"/>
</dbReference>